<dbReference type="InterPro" id="IPR039656">
    <property type="entry name" value="SYNRG"/>
</dbReference>
<evidence type="ECO:0000259" key="1">
    <source>
        <dbReference type="PROSITE" id="PS50031"/>
    </source>
</evidence>
<dbReference type="OrthoDB" id="524326at2759"/>
<evidence type="ECO:0000313" key="2">
    <source>
        <dbReference type="EMBL" id="CAD6188129.1"/>
    </source>
</evidence>
<organism evidence="2 3">
    <name type="scientific">Caenorhabditis auriculariae</name>
    <dbReference type="NCBI Taxonomy" id="2777116"/>
    <lineage>
        <taxon>Eukaryota</taxon>
        <taxon>Metazoa</taxon>
        <taxon>Ecdysozoa</taxon>
        <taxon>Nematoda</taxon>
        <taxon>Chromadorea</taxon>
        <taxon>Rhabditida</taxon>
        <taxon>Rhabditina</taxon>
        <taxon>Rhabditomorpha</taxon>
        <taxon>Rhabditoidea</taxon>
        <taxon>Rhabditidae</taxon>
        <taxon>Peloderinae</taxon>
        <taxon>Caenorhabditis</taxon>
    </lineage>
</organism>
<feature type="domain" description="EH" evidence="1">
    <location>
        <begin position="15"/>
        <end position="120"/>
    </location>
</feature>
<dbReference type="Gene3D" id="1.10.238.10">
    <property type="entry name" value="EF-hand"/>
    <property type="match status" value="1"/>
</dbReference>
<keyword evidence="3" id="KW-1185">Reference proteome</keyword>
<protein>
    <recommendedName>
        <fullName evidence="1">EH domain-containing protein</fullName>
    </recommendedName>
</protein>
<dbReference type="InterPro" id="IPR000261">
    <property type="entry name" value="EH_dom"/>
</dbReference>
<dbReference type="GO" id="GO:0030130">
    <property type="term" value="C:clathrin coat of trans-Golgi network vesicle"/>
    <property type="evidence" value="ECO:0007669"/>
    <property type="project" value="TreeGrafter"/>
</dbReference>
<dbReference type="Proteomes" id="UP000835052">
    <property type="component" value="Unassembled WGS sequence"/>
</dbReference>
<dbReference type="PANTHER" id="PTHR15463:SF2">
    <property type="entry name" value="SYNERGIN GAMMA"/>
    <property type="match status" value="1"/>
</dbReference>
<evidence type="ECO:0000313" key="3">
    <source>
        <dbReference type="Proteomes" id="UP000835052"/>
    </source>
</evidence>
<dbReference type="AlphaFoldDB" id="A0A8S1GXK0"/>
<name>A0A8S1GXK0_9PELO</name>
<dbReference type="SUPFAM" id="SSF47473">
    <property type="entry name" value="EF-hand"/>
    <property type="match status" value="1"/>
</dbReference>
<dbReference type="Pfam" id="PF25999">
    <property type="entry name" value="SYNRG_C"/>
    <property type="match status" value="1"/>
</dbReference>
<dbReference type="PROSITE" id="PS50031">
    <property type="entry name" value="EH"/>
    <property type="match status" value="1"/>
</dbReference>
<sequence length="350" mass="37445">MLSGGGGLLPPALLDESRVPRFYVDAIVACGAATLSTPPNTALVYNLMVTSGLPRHVLSYIWSAVNRTLPGQLTRPEFYSCLALIALAQKKESLAALSTMDSLPIPFLNTVQAFPTNSNNVQSTSTNSPVTTKTKSSTASSFIPTSLLPLRRSTRKKEVDLISSKSPSVSVNSSPAKAAPSVAGQDLVGIEWNASESPNGEGRSPENAAVACWRETVHAVFLLFQEANDLFAKENDAVLVEIAATERGENYLRGLAIAFEIMNRVCRSAGVSLPSQSTTEAEACRKCWKRLSHLVKGPDFLESDASHRSCAICGQLSVNAVEYGGQCYDAACANLWVNSVSSLLPNLHLR</sequence>
<dbReference type="InterPro" id="IPR059024">
    <property type="entry name" value="SYNRG_C"/>
</dbReference>
<dbReference type="PANTHER" id="PTHR15463">
    <property type="entry name" value="AP1 GAMMA SUBUNIT BINDING PROTEIN 1"/>
    <property type="match status" value="1"/>
</dbReference>
<gene>
    <name evidence="2" type="ORF">CAUJ_LOCUS4048</name>
</gene>
<proteinExistence type="predicted"/>
<dbReference type="EMBL" id="CAJGYM010000008">
    <property type="protein sequence ID" value="CAD6188129.1"/>
    <property type="molecule type" value="Genomic_DNA"/>
</dbReference>
<comment type="caution">
    <text evidence="2">The sequence shown here is derived from an EMBL/GenBank/DDBJ whole genome shotgun (WGS) entry which is preliminary data.</text>
</comment>
<dbReference type="InterPro" id="IPR011992">
    <property type="entry name" value="EF-hand-dom_pair"/>
</dbReference>
<accession>A0A8S1GXK0</accession>
<reference evidence="2" key="1">
    <citation type="submission" date="2020-10" db="EMBL/GenBank/DDBJ databases">
        <authorList>
            <person name="Kikuchi T."/>
        </authorList>
    </citation>
    <scope>NUCLEOTIDE SEQUENCE</scope>
    <source>
        <strain evidence="2">NKZ352</strain>
    </source>
</reference>